<sequence length="419" mass="47962">MLFGTISDFLAYSNLSGYSVKGYDACPLCGEGIDNIRLKHCKKCVYMGHRRWLDPKSRYRKITMAFNGEVEERGPPRMRSGSEVLKEVENLNIQFGKKFVKDVPSRGWKKRSIFFELPYWKDLYVRHFIDLMHVQKNVFDSLIGTLLGVQGKTKDGHSARMDMMDMGIINELAPVEAPGKKPYLPPAAHTLSRKEKKVLLQALHSVKVPEGYSSNINNLVDLNDMKLKGLKSHDFHVIMENLLPIAIRSILPEKKVVVSTTTIVETLYEVEMYFPPSFFDIMVHLTIHLIYETRMCGPAQGCIAERYLIEETIEFWSEFIPNVDAIGLPIDRHAGRIDGEGVTGGQQVEIDSSQWHQVHLCVLHNTIDGVPFVDLHKQTLTLEHPRRGANWIEVEHNRTFVDWLKNHVANELLQNKESI</sequence>
<keyword evidence="3" id="KW-1185">Reference proteome</keyword>
<dbReference type="EMBL" id="JAUIZM010000001">
    <property type="protein sequence ID" value="KAK1404658.1"/>
    <property type="molecule type" value="Genomic_DNA"/>
</dbReference>
<protein>
    <recommendedName>
        <fullName evidence="1">DUF4218 domain-containing protein</fullName>
    </recommendedName>
</protein>
<dbReference type="InterPro" id="IPR004242">
    <property type="entry name" value="Transposase_21"/>
</dbReference>
<reference evidence="2" key="2">
    <citation type="submission" date="2023-05" db="EMBL/GenBank/DDBJ databases">
        <authorList>
            <person name="Schelkunov M.I."/>
        </authorList>
    </citation>
    <scope>NUCLEOTIDE SEQUENCE</scope>
    <source>
        <strain evidence="2">Hsosn_3</strain>
        <tissue evidence="2">Leaf</tissue>
    </source>
</reference>
<dbReference type="Pfam" id="PF02992">
    <property type="entry name" value="Transposase_21"/>
    <property type="match status" value="1"/>
</dbReference>
<dbReference type="PANTHER" id="PTHR10775">
    <property type="entry name" value="OS08G0208400 PROTEIN"/>
    <property type="match status" value="1"/>
</dbReference>
<comment type="caution">
    <text evidence="2">The sequence shown here is derived from an EMBL/GenBank/DDBJ whole genome shotgun (WGS) entry which is preliminary data.</text>
</comment>
<reference evidence="2" key="1">
    <citation type="submission" date="2023-02" db="EMBL/GenBank/DDBJ databases">
        <title>Genome of toxic invasive species Heracleum sosnowskyi carries increased number of genes despite the absence of recent whole-genome duplications.</title>
        <authorList>
            <person name="Schelkunov M."/>
            <person name="Shtratnikova V."/>
            <person name="Makarenko M."/>
            <person name="Klepikova A."/>
            <person name="Omelchenko D."/>
            <person name="Novikova G."/>
            <person name="Obukhova E."/>
            <person name="Bogdanov V."/>
            <person name="Penin A."/>
            <person name="Logacheva M."/>
        </authorList>
    </citation>
    <scope>NUCLEOTIDE SEQUENCE</scope>
    <source>
        <strain evidence="2">Hsosn_3</strain>
        <tissue evidence="2">Leaf</tissue>
    </source>
</reference>
<organism evidence="2 3">
    <name type="scientific">Heracleum sosnowskyi</name>
    <dbReference type="NCBI Taxonomy" id="360622"/>
    <lineage>
        <taxon>Eukaryota</taxon>
        <taxon>Viridiplantae</taxon>
        <taxon>Streptophyta</taxon>
        <taxon>Embryophyta</taxon>
        <taxon>Tracheophyta</taxon>
        <taxon>Spermatophyta</taxon>
        <taxon>Magnoliopsida</taxon>
        <taxon>eudicotyledons</taxon>
        <taxon>Gunneridae</taxon>
        <taxon>Pentapetalae</taxon>
        <taxon>asterids</taxon>
        <taxon>campanulids</taxon>
        <taxon>Apiales</taxon>
        <taxon>Apiaceae</taxon>
        <taxon>Apioideae</taxon>
        <taxon>apioid superclade</taxon>
        <taxon>Tordylieae</taxon>
        <taxon>Tordyliinae</taxon>
        <taxon>Heracleum</taxon>
    </lineage>
</organism>
<feature type="domain" description="DUF4218" evidence="1">
    <location>
        <begin position="261"/>
        <end position="299"/>
    </location>
</feature>
<evidence type="ECO:0000313" key="3">
    <source>
        <dbReference type="Proteomes" id="UP001237642"/>
    </source>
</evidence>
<proteinExistence type="predicted"/>
<accession>A0AAD8NEB7</accession>
<name>A0AAD8NEB7_9APIA</name>
<dbReference type="Proteomes" id="UP001237642">
    <property type="component" value="Unassembled WGS sequence"/>
</dbReference>
<dbReference type="PANTHER" id="PTHR10775:SF180">
    <property type="entry name" value="TRANSPOSON, EN_SPM-LIKE, TRANSPOSASE-ASSOCIATED DOMAIN PROTEIN-RELATED"/>
    <property type="match status" value="1"/>
</dbReference>
<dbReference type="Pfam" id="PF13960">
    <property type="entry name" value="DUF4218"/>
    <property type="match status" value="1"/>
</dbReference>
<evidence type="ECO:0000259" key="1">
    <source>
        <dbReference type="Pfam" id="PF13960"/>
    </source>
</evidence>
<dbReference type="InterPro" id="IPR025452">
    <property type="entry name" value="DUF4218"/>
</dbReference>
<evidence type="ECO:0000313" key="2">
    <source>
        <dbReference type="EMBL" id="KAK1404658.1"/>
    </source>
</evidence>
<dbReference type="AlphaFoldDB" id="A0AAD8NEB7"/>
<gene>
    <name evidence="2" type="ORF">POM88_004263</name>
</gene>